<organism evidence="2 3">
    <name type="scientific">Halobacillus andaensis</name>
    <dbReference type="NCBI Taxonomy" id="1176239"/>
    <lineage>
        <taxon>Bacteria</taxon>
        <taxon>Bacillati</taxon>
        <taxon>Bacillota</taxon>
        <taxon>Bacilli</taxon>
        <taxon>Bacillales</taxon>
        <taxon>Bacillaceae</taxon>
        <taxon>Halobacillus</taxon>
    </lineage>
</organism>
<dbReference type="Pfam" id="PF13302">
    <property type="entry name" value="Acetyltransf_3"/>
    <property type="match status" value="1"/>
</dbReference>
<dbReference type="EMBL" id="BMEL01000001">
    <property type="protein sequence ID" value="GGF13491.1"/>
    <property type="molecule type" value="Genomic_DNA"/>
</dbReference>
<protein>
    <recommendedName>
        <fullName evidence="1">N-acetyltransferase domain-containing protein</fullName>
    </recommendedName>
</protein>
<dbReference type="GO" id="GO:0016747">
    <property type="term" value="F:acyltransferase activity, transferring groups other than amino-acyl groups"/>
    <property type="evidence" value="ECO:0007669"/>
    <property type="project" value="InterPro"/>
</dbReference>
<dbReference type="Gene3D" id="3.40.630.30">
    <property type="match status" value="1"/>
</dbReference>
<dbReference type="InterPro" id="IPR000182">
    <property type="entry name" value="GNAT_dom"/>
</dbReference>
<dbReference type="InterPro" id="IPR016181">
    <property type="entry name" value="Acyl_CoA_acyltransferase"/>
</dbReference>
<sequence length="127" mass="14588">MKAFLHWIYDTYKQHPDLGMHVVIRKEDNAKIGHSGLVPQRMDHTEEIELGYWIDQRYWKNGYATEAAATLVNVAFQQLHVDKLMALVQPGNAGSISVATKAGMEFEKEIQLDVKKVLVYSMSKRLR</sequence>
<feature type="domain" description="N-acetyltransferase" evidence="1">
    <location>
        <begin position="1"/>
        <end position="127"/>
    </location>
</feature>
<dbReference type="PANTHER" id="PTHR43792">
    <property type="entry name" value="GNAT FAMILY, PUTATIVE (AFU_ORTHOLOGUE AFUA_3G00765)-RELATED-RELATED"/>
    <property type="match status" value="1"/>
</dbReference>
<dbReference type="AlphaFoldDB" id="A0A917B1K3"/>
<accession>A0A917B1K3</accession>
<evidence type="ECO:0000313" key="3">
    <source>
        <dbReference type="Proteomes" id="UP000660110"/>
    </source>
</evidence>
<name>A0A917B1K3_HALAA</name>
<evidence type="ECO:0000259" key="1">
    <source>
        <dbReference type="PROSITE" id="PS51186"/>
    </source>
</evidence>
<dbReference type="PANTHER" id="PTHR43792:SF1">
    <property type="entry name" value="N-ACETYLTRANSFERASE DOMAIN-CONTAINING PROTEIN"/>
    <property type="match status" value="1"/>
</dbReference>
<keyword evidence="3" id="KW-1185">Reference proteome</keyword>
<dbReference type="SUPFAM" id="SSF55729">
    <property type="entry name" value="Acyl-CoA N-acyltransferases (Nat)"/>
    <property type="match status" value="1"/>
</dbReference>
<dbReference type="PROSITE" id="PS51186">
    <property type="entry name" value="GNAT"/>
    <property type="match status" value="1"/>
</dbReference>
<reference evidence="2" key="2">
    <citation type="submission" date="2020-09" db="EMBL/GenBank/DDBJ databases">
        <authorList>
            <person name="Sun Q."/>
            <person name="Zhou Y."/>
        </authorList>
    </citation>
    <scope>NUCLEOTIDE SEQUENCE</scope>
    <source>
        <strain evidence="2">CGMCC 1.12153</strain>
    </source>
</reference>
<proteinExistence type="predicted"/>
<gene>
    <name evidence="2" type="ORF">GCM10010954_10280</name>
</gene>
<dbReference type="Proteomes" id="UP000660110">
    <property type="component" value="Unassembled WGS sequence"/>
</dbReference>
<reference evidence="2" key="1">
    <citation type="journal article" date="2014" name="Int. J. Syst. Evol. Microbiol.">
        <title>Complete genome sequence of Corynebacterium casei LMG S-19264T (=DSM 44701T), isolated from a smear-ripened cheese.</title>
        <authorList>
            <consortium name="US DOE Joint Genome Institute (JGI-PGF)"/>
            <person name="Walter F."/>
            <person name="Albersmeier A."/>
            <person name="Kalinowski J."/>
            <person name="Ruckert C."/>
        </authorList>
    </citation>
    <scope>NUCLEOTIDE SEQUENCE</scope>
    <source>
        <strain evidence="2">CGMCC 1.12153</strain>
    </source>
</reference>
<dbReference type="InterPro" id="IPR051531">
    <property type="entry name" value="N-acetyltransferase"/>
</dbReference>
<comment type="caution">
    <text evidence="2">The sequence shown here is derived from an EMBL/GenBank/DDBJ whole genome shotgun (WGS) entry which is preliminary data.</text>
</comment>
<evidence type="ECO:0000313" key="2">
    <source>
        <dbReference type="EMBL" id="GGF13491.1"/>
    </source>
</evidence>